<name>A0A1L3J7W0_9FLAO</name>
<reference evidence="1 2" key="1">
    <citation type="submission" date="2016-11" db="EMBL/GenBank/DDBJ databases">
        <title>Gramella sp. LPB0144 isolated from marine environment.</title>
        <authorList>
            <person name="Kim E."/>
            <person name="Yi H."/>
        </authorList>
    </citation>
    <scope>NUCLEOTIDE SEQUENCE [LARGE SCALE GENOMIC DNA]</scope>
    <source>
        <strain evidence="1 2">LPB0144</strain>
    </source>
</reference>
<sequence>MKKLIFVYNANSGRLNSCMDSLHKLLQPSTYDCELCDLTHGVFSEKTEWKDFRKELEVETEFLHKDEFKKTYASKFGHKYDYPVILAETHHGIELIISKDELSFINSVDELIQQIKNALNSG</sequence>
<keyword evidence="2" id="KW-1185">Reference proteome</keyword>
<evidence type="ECO:0000313" key="1">
    <source>
        <dbReference type="EMBL" id="APG61215.1"/>
    </source>
</evidence>
<dbReference type="OrthoDB" id="572467at2"/>
<dbReference type="AlphaFoldDB" id="A0A1L3J7W0"/>
<proteinExistence type="predicted"/>
<evidence type="ECO:0000313" key="2">
    <source>
        <dbReference type="Proteomes" id="UP000182510"/>
    </source>
</evidence>
<dbReference type="STRING" id="1913577.LPB144_12730"/>
<dbReference type="KEGG" id="grl:LPB144_12730"/>
<dbReference type="EMBL" id="CP018153">
    <property type="protein sequence ID" value="APG61215.1"/>
    <property type="molecule type" value="Genomic_DNA"/>
</dbReference>
<dbReference type="RefSeq" id="WP_072553905.1">
    <property type="nucleotide sequence ID" value="NZ_CP018153.1"/>
</dbReference>
<protein>
    <submittedName>
        <fullName evidence="1">GTPase</fullName>
    </submittedName>
</protein>
<accession>A0A1L3J7W0</accession>
<gene>
    <name evidence="1" type="ORF">LPB144_12730</name>
</gene>
<organism evidence="1 2">
    <name type="scientific">Christiangramia salexigens</name>
    <dbReference type="NCBI Taxonomy" id="1913577"/>
    <lineage>
        <taxon>Bacteria</taxon>
        <taxon>Pseudomonadati</taxon>
        <taxon>Bacteroidota</taxon>
        <taxon>Flavobacteriia</taxon>
        <taxon>Flavobacteriales</taxon>
        <taxon>Flavobacteriaceae</taxon>
        <taxon>Christiangramia</taxon>
    </lineage>
</organism>
<dbReference type="Proteomes" id="UP000182510">
    <property type="component" value="Chromosome"/>
</dbReference>